<dbReference type="STRING" id="697281.Mahau_2706"/>
<dbReference type="eggNOG" id="COG3875">
    <property type="taxonomic scope" value="Bacteria"/>
</dbReference>
<evidence type="ECO:0000313" key="3">
    <source>
        <dbReference type="EMBL" id="AEE97842.1"/>
    </source>
</evidence>
<dbReference type="Pfam" id="PF21113">
    <property type="entry name" value="LarA_C"/>
    <property type="match status" value="1"/>
</dbReference>
<dbReference type="Gene3D" id="3.40.50.11440">
    <property type="match status" value="1"/>
</dbReference>
<dbReference type="RefSeq" id="WP_013782265.1">
    <property type="nucleotide sequence ID" value="NC_015520.1"/>
</dbReference>
<gene>
    <name evidence="3" type="ordered locus">Mahau_2706</name>
</gene>
<dbReference type="AlphaFoldDB" id="F3ZZ60"/>
<accession>F3ZZ60</accession>
<feature type="domain" description="Lactate racemase C-terminal" evidence="2">
    <location>
        <begin position="281"/>
        <end position="427"/>
    </location>
</feature>
<evidence type="ECO:0000259" key="1">
    <source>
        <dbReference type="Pfam" id="PF09861"/>
    </source>
</evidence>
<sequence>MRISLPYGEGTSDIDIPDICRTSVLYRPEAGAAADNAAEPVEDALNHPLGDVLESVVEQRASDLGKNVSELNAVIVVSDATRGVPNDAILKSIISRLETVGVRRDNMAILIACGKHRQPYEDEMARIVNPAIIKGIRVVAHEAGKSETTYVGTTSYGTEVHIDSNYVRADLRIITGMIEAHQLAGFSGGAKSVFIGLGSEQTISHNHSLLVRPSAKMGIFEGNPVREDIEEGFGFIGTDFMLNVVLDTQKLVLKAFAGTYSEAYKEGVRFAADASVVYFDEPADIAIVSCGGHPKDINMYQAQKALAHIDPMLKPGGVAVLLARCSDGVGEGLFMQWMHEASSPRDVLDRFQREGFILGAHKAFLLARSLDKFKTFLVSDLDEKTARDLFFIPSPTAQTAVDEAVEQCRNAGILNPSVIVVPQGIGILPKKY</sequence>
<dbReference type="InterPro" id="IPR047926">
    <property type="entry name" value="Ni_dep_LarA"/>
</dbReference>
<dbReference type="GO" id="GO:0050043">
    <property type="term" value="F:lactate racemase activity"/>
    <property type="evidence" value="ECO:0007669"/>
    <property type="project" value="InterPro"/>
</dbReference>
<proteinExistence type="predicted"/>
<dbReference type="InterPro" id="IPR029063">
    <property type="entry name" value="SAM-dependent_MTases_sf"/>
</dbReference>
<dbReference type="Pfam" id="PF09861">
    <property type="entry name" value="Lar_N"/>
    <property type="match status" value="1"/>
</dbReference>
<dbReference type="EMBL" id="CP002360">
    <property type="protein sequence ID" value="AEE97842.1"/>
    <property type="molecule type" value="Genomic_DNA"/>
</dbReference>
<evidence type="ECO:0000259" key="2">
    <source>
        <dbReference type="Pfam" id="PF21113"/>
    </source>
</evidence>
<dbReference type="InterPro" id="IPR018657">
    <property type="entry name" value="LarA-like_N"/>
</dbReference>
<feature type="domain" description="LarA-like N-terminal" evidence="1">
    <location>
        <begin position="7"/>
        <end position="218"/>
    </location>
</feature>
<dbReference type="KEGG" id="mas:Mahau_2706"/>
<protein>
    <submittedName>
        <fullName evidence="3">Uncharacterized protein</fullName>
    </submittedName>
</protein>
<dbReference type="SUPFAM" id="SSF53335">
    <property type="entry name" value="S-adenosyl-L-methionine-dependent methyltransferases"/>
    <property type="match status" value="1"/>
</dbReference>
<reference evidence="3 4" key="2">
    <citation type="journal article" date="2011" name="Stand. Genomic Sci.">
        <title>Complete genome sequence of Mahella australiensis type strain (50-1 BON).</title>
        <authorList>
            <person name="Sikorski J."/>
            <person name="Teshima H."/>
            <person name="Nolan M."/>
            <person name="Lucas S."/>
            <person name="Hammon N."/>
            <person name="Deshpande S."/>
            <person name="Cheng J.F."/>
            <person name="Pitluck S."/>
            <person name="Liolios K."/>
            <person name="Pagani I."/>
            <person name="Ivanova N."/>
            <person name="Huntemann M."/>
            <person name="Mavromatis K."/>
            <person name="Ovchinikova G."/>
            <person name="Pati A."/>
            <person name="Tapia R."/>
            <person name="Han C."/>
            <person name="Goodwin L."/>
            <person name="Chen A."/>
            <person name="Palaniappan K."/>
            <person name="Land M."/>
            <person name="Hauser L."/>
            <person name="Ngatchou-Djao O.D."/>
            <person name="Rohde M."/>
            <person name="Pukall R."/>
            <person name="Spring S."/>
            <person name="Abt B."/>
            <person name="Goker M."/>
            <person name="Detter J.C."/>
            <person name="Woyke T."/>
            <person name="Bristow J."/>
            <person name="Markowitz V."/>
            <person name="Hugenholtz P."/>
            <person name="Eisen J.A."/>
            <person name="Kyrpides N.C."/>
            <person name="Klenk H.P."/>
            <person name="Lapidus A."/>
        </authorList>
    </citation>
    <scope>NUCLEOTIDE SEQUENCE [LARGE SCALE GENOMIC DNA]</scope>
    <source>
        <strain evidence="4">DSM 15567 / CIP 107919 / 50-1 BON</strain>
    </source>
</reference>
<dbReference type="InterPro" id="IPR048068">
    <property type="entry name" value="LarA-like"/>
</dbReference>
<dbReference type="PANTHER" id="PTHR33171:SF17">
    <property type="entry name" value="LARA-LIKE N-TERMINAL DOMAIN-CONTAINING PROTEIN"/>
    <property type="match status" value="1"/>
</dbReference>
<dbReference type="InterPro" id="IPR043166">
    <property type="entry name" value="LarA-like_C"/>
</dbReference>
<keyword evidence="4" id="KW-1185">Reference proteome</keyword>
<dbReference type="Proteomes" id="UP000008457">
    <property type="component" value="Chromosome"/>
</dbReference>
<dbReference type="Gene3D" id="3.90.226.30">
    <property type="match status" value="1"/>
</dbReference>
<dbReference type="HOGENOM" id="CLU_050189_0_0_9"/>
<organism evidence="3 4">
    <name type="scientific">Mahella australiensis (strain DSM 15567 / CIP 107919 / 50-1 BON)</name>
    <dbReference type="NCBI Taxonomy" id="697281"/>
    <lineage>
        <taxon>Bacteria</taxon>
        <taxon>Bacillati</taxon>
        <taxon>Bacillota</taxon>
        <taxon>Clostridia</taxon>
        <taxon>Thermoanaerobacterales</taxon>
        <taxon>Thermoanaerobacterales Family IV. Incertae Sedis</taxon>
        <taxon>Mahella</taxon>
    </lineage>
</organism>
<reference evidence="4" key="1">
    <citation type="submission" date="2010-11" db="EMBL/GenBank/DDBJ databases">
        <title>The complete genome of Mahella australiensis DSM 15567.</title>
        <authorList>
            <consortium name="US DOE Joint Genome Institute (JGI-PGF)"/>
            <person name="Lucas S."/>
            <person name="Copeland A."/>
            <person name="Lapidus A."/>
            <person name="Bruce D."/>
            <person name="Goodwin L."/>
            <person name="Pitluck S."/>
            <person name="Kyrpides N."/>
            <person name="Mavromatis K."/>
            <person name="Pagani I."/>
            <person name="Ivanova N."/>
            <person name="Teshima H."/>
            <person name="Brettin T."/>
            <person name="Detter J.C."/>
            <person name="Han C."/>
            <person name="Tapia R."/>
            <person name="Land M."/>
            <person name="Hauser L."/>
            <person name="Markowitz V."/>
            <person name="Cheng J.-F."/>
            <person name="Hugenholtz P."/>
            <person name="Woyke T."/>
            <person name="Wu D."/>
            <person name="Spring S."/>
            <person name="Pukall R."/>
            <person name="Steenblock K."/>
            <person name="Schneider S."/>
            <person name="Klenk H.-P."/>
            <person name="Eisen J.A."/>
        </authorList>
    </citation>
    <scope>NUCLEOTIDE SEQUENCE [LARGE SCALE GENOMIC DNA]</scope>
    <source>
        <strain evidence="4">DSM 15567 / CIP 107919 / 50-1 BON</strain>
    </source>
</reference>
<dbReference type="PANTHER" id="PTHR33171">
    <property type="entry name" value="LAR_N DOMAIN-CONTAINING PROTEIN"/>
    <property type="match status" value="1"/>
</dbReference>
<evidence type="ECO:0000313" key="4">
    <source>
        <dbReference type="Proteomes" id="UP000008457"/>
    </source>
</evidence>
<name>F3ZZ60_MAHA5</name>
<dbReference type="InterPro" id="IPR048520">
    <property type="entry name" value="LarA_C"/>
</dbReference>
<dbReference type="NCBIfam" id="NF033504">
    <property type="entry name" value="Ni_dep_LarA"/>
    <property type="match status" value="1"/>
</dbReference>
<dbReference type="OrthoDB" id="9770545at2"/>